<dbReference type="AlphaFoldDB" id="A0A429MWH8"/>
<accession>A0A429MWH8</accession>
<sequence length="142" mass="15069">LPMTRPQEDSSLLTPGIIDVTGVAGIPDEEYFGPLTTIQRYDSFDEALKIANATRFGLSVGLVSPKRELFDDLLIEARAGIVNWNKPLTGASSAAPFGGVGASGNHRASAFYAADYCAWPMASLESESLTLPEKLSPGIVLP</sequence>
<gene>
    <name evidence="3" type="ORF">EA686_00675</name>
</gene>
<dbReference type="InterPro" id="IPR015590">
    <property type="entry name" value="Aldehyde_DH_dom"/>
</dbReference>
<evidence type="ECO:0000313" key="4">
    <source>
        <dbReference type="Proteomes" id="UP000280073"/>
    </source>
</evidence>
<organism evidence="3 4">
    <name type="scientific">Acinetobacter baumannii</name>
    <dbReference type="NCBI Taxonomy" id="470"/>
    <lineage>
        <taxon>Bacteria</taxon>
        <taxon>Pseudomonadati</taxon>
        <taxon>Pseudomonadota</taxon>
        <taxon>Gammaproteobacteria</taxon>
        <taxon>Moraxellales</taxon>
        <taxon>Moraxellaceae</taxon>
        <taxon>Acinetobacter</taxon>
        <taxon>Acinetobacter calcoaceticus/baumannii complex</taxon>
    </lineage>
</organism>
<dbReference type="Gene3D" id="3.40.605.10">
    <property type="entry name" value="Aldehyde Dehydrogenase, Chain A, domain 1"/>
    <property type="match status" value="1"/>
</dbReference>
<dbReference type="InterPro" id="IPR016161">
    <property type="entry name" value="Ald_DH/histidinol_DH"/>
</dbReference>
<proteinExistence type="predicted"/>
<dbReference type="SUPFAM" id="SSF53720">
    <property type="entry name" value="ALDH-like"/>
    <property type="match status" value="1"/>
</dbReference>
<dbReference type="Gene3D" id="3.40.309.10">
    <property type="entry name" value="Aldehyde Dehydrogenase, Chain A, domain 2"/>
    <property type="match status" value="1"/>
</dbReference>
<dbReference type="PANTHER" id="PTHR11699">
    <property type="entry name" value="ALDEHYDE DEHYDROGENASE-RELATED"/>
    <property type="match status" value="1"/>
</dbReference>
<name>A0A429MWH8_ACIBA</name>
<dbReference type="GO" id="GO:0016620">
    <property type="term" value="F:oxidoreductase activity, acting on the aldehyde or oxo group of donors, NAD or NADP as acceptor"/>
    <property type="evidence" value="ECO:0007669"/>
    <property type="project" value="InterPro"/>
</dbReference>
<dbReference type="EMBL" id="RFDI01000014">
    <property type="protein sequence ID" value="RSR64014.1"/>
    <property type="molecule type" value="Genomic_DNA"/>
</dbReference>
<reference evidence="3 4" key="1">
    <citation type="submission" date="2018-10" db="EMBL/GenBank/DDBJ databases">
        <title>GWAS and RNA-Seq identify cryptic mechanisms of antimicrobial resistance in Acinetobacter baumannii.</title>
        <authorList>
            <person name="Sahl J.W."/>
        </authorList>
    </citation>
    <scope>NUCLEOTIDE SEQUENCE [LARGE SCALE GENOMIC DNA]</scope>
    <source>
        <strain evidence="3 4">TG28175</strain>
    </source>
</reference>
<protein>
    <submittedName>
        <fullName evidence="3">Aldehyde dehydrogenase family protein</fullName>
    </submittedName>
</protein>
<comment type="caution">
    <text evidence="3">The sequence shown here is derived from an EMBL/GenBank/DDBJ whole genome shotgun (WGS) entry which is preliminary data.</text>
</comment>
<keyword evidence="1" id="KW-0560">Oxidoreductase</keyword>
<feature type="domain" description="Aldehyde dehydrogenase" evidence="2">
    <location>
        <begin position="8"/>
        <end position="115"/>
    </location>
</feature>
<dbReference type="Proteomes" id="UP000280073">
    <property type="component" value="Unassembled WGS sequence"/>
</dbReference>
<feature type="non-terminal residue" evidence="3">
    <location>
        <position position="1"/>
    </location>
</feature>
<evidence type="ECO:0000256" key="1">
    <source>
        <dbReference type="ARBA" id="ARBA00023002"/>
    </source>
</evidence>
<evidence type="ECO:0000259" key="2">
    <source>
        <dbReference type="Pfam" id="PF00171"/>
    </source>
</evidence>
<evidence type="ECO:0000313" key="3">
    <source>
        <dbReference type="EMBL" id="RSR64014.1"/>
    </source>
</evidence>
<dbReference type="InterPro" id="IPR016162">
    <property type="entry name" value="Ald_DH_N"/>
</dbReference>
<dbReference type="InterPro" id="IPR016163">
    <property type="entry name" value="Ald_DH_C"/>
</dbReference>
<dbReference type="Pfam" id="PF00171">
    <property type="entry name" value="Aldedh"/>
    <property type="match status" value="1"/>
</dbReference>